<dbReference type="AlphaFoldDB" id="A0A6P4JJU8"/>
<evidence type="ECO:0000313" key="5">
    <source>
        <dbReference type="RefSeq" id="XP_017035916.1"/>
    </source>
</evidence>
<dbReference type="RefSeq" id="XP_017035916.1">
    <property type="nucleotide sequence ID" value="XM_017180427.3"/>
</dbReference>
<feature type="region of interest" description="Disordered" evidence="2">
    <location>
        <begin position="78"/>
        <end position="124"/>
    </location>
</feature>
<evidence type="ECO:0000259" key="3">
    <source>
        <dbReference type="PROSITE" id="PS50157"/>
    </source>
</evidence>
<name>A0A6P4JJU8_DROKI</name>
<dbReference type="Proteomes" id="UP001652661">
    <property type="component" value="Chromosome X"/>
</dbReference>
<dbReference type="SMART" id="SM00355">
    <property type="entry name" value="ZnF_C2H2"/>
    <property type="match status" value="2"/>
</dbReference>
<dbReference type="Gene3D" id="3.30.160.60">
    <property type="entry name" value="Classic Zinc Finger"/>
    <property type="match status" value="1"/>
</dbReference>
<protein>
    <recommendedName>
        <fullName evidence="3">C2H2-type domain-containing protein</fullName>
    </recommendedName>
</protein>
<feature type="region of interest" description="Disordered" evidence="2">
    <location>
        <begin position="320"/>
        <end position="367"/>
    </location>
</feature>
<feature type="compositionally biased region" description="Basic residues" evidence="2">
    <location>
        <begin position="339"/>
        <end position="348"/>
    </location>
</feature>
<feature type="domain" description="C2H2-type" evidence="3">
    <location>
        <begin position="228"/>
        <end position="255"/>
    </location>
</feature>
<dbReference type="PROSITE" id="PS00028">
    <property type="entry name" value="ZINC_FINGER_C2H2_1"/>
    <property type="match status" value="2"/>
</dbReference>
<gene>
    <name evidence="5" type="primary">LOC108084268</name>
</gene>
<feature type="compositionally biased region" description="Polar residues" evidence="2">
    <location>
        <begin position="7"/>
        <end position="22"/>
    </location>
</feature>
<feature type="compositionally biased region" description="Basic residues" evidence="2">
    <location>
        <begin position="23"/>
        <end position="32"/>
    </location>
</feature>
<dbReference type="GO" id="GO:0008270">
    <property type="term" value="F:zinc ion binding"/>
    <property type="evidence" value="ECO:0007669"/>
    <property type="project" value="UniProtKB-KW"/>
</dbReference>
<dbReference type="GeneID" id="108084268"/>
<feature type="domain" description="C2H2-type" evidence="3">
    <location>
        <begin position="274"/>
        <end position="301"/>
    </location>
</feature>
<feature type="region of interest" description="Disordered" evidence="2">
    <location>
        <begin position="1"/>
        <end position="49"/>
    </location>
</feature>
<evidence type="ECO:0000313" key="4">
    <source>
        <dbReference type="Proteomes" id="UP001652661"/>
    </source>
</evidence>
<evidence type="ECO:0000256" key="2">
    <source>
        <dbReference type="SAM" id="MobiDB-lite"/>
    </source>
</evidence>
<sequence>MFHRTVGTGTHTHAMNKTQKTSTKVKRGKQRQTTHTTGTHHSPRHTHAKARQNLVEAEMEKSRRAVEHKLISLSGPNQAIVLPRPGKRATKGTASGAGVGDAATVGGGGGASVQRRRQGKKQEATKPHLLVSDEMPEQEKLYKVESRTRGGYNVLLESPRRNGLTPRDFAAEAELAALMAAAQRSGTGGSNSKLGYRMHEKTGDGDAEDIGHLMPLSAYGQLGVLPRYKCTECGARFHVRSLLGAHRRTHEDDFKVRFCNRCPKGSSTTLTTSNQCKFCDRKFDLVRTLHIHQLTHCKKIPPQLRRKLCYTELAHEKKAPLPSFQRSGHHSQPSQDSHHSHRSQHRQQSKPSIATHQYPLREQPEEMTKAIFRSSALHERWR</sequence>
<dbReference type="PROSITE" id="PS50157">
    <property type="entry name" value="ZINC_FINGER_C2H2_2"/>
    <property type="match status" value="2"/>
</dbReference>
<keyword evidence="1" id="KW-0863">Zinc-finger</keyword>
<evidence type="ECO:0000256" key="1">
    <source>
        <dbReference type="PROSITE-ProRule" id="PRU00042"/>
    </source>
</evidence>
<dbReference type="OrthoDB" id="7860087at2759"/>
<organism evidence="4 5">
    <name type="scientific">Drosophila kikkawai</name>
    <name type="common">Fruit fly</name>
    <dbReference type="NCBI Taxonomy" id="30033"/>
    <lineage>
        <taxon>Eukaryota</taxon>
        <taxon>Metazoa</taxon>
        <taxon>Ecdysozoa</taxon>
        <taxon>Arthropoda</taxon>
        <taxon>Hexapoda</taxon>
        <taxon>Insecta</taxon>
        <taxon>Pterygota</taxon>
        <taxon>Neoptera</taxon>
        <taxon>Endopterygota</taxon>
        <taxon>Diptera</taxon>
        <taxon>Brachycera</taxon>
        <taxon>Muscomorpha</taxon>
        <taxon>Ephydroidea</taxon>
        <taxon>Drosophilidae</taxon>
        <taxon>Drosophila</taxon>
        <taxon>Sophophora</taxon>
    </lineage>
</organism>
<keyword evidence="4" id="KW-1185">Reference proteome</keyword>
<dbReference type="InterPro" id="IPR013087">
    <property type="entry name" value="Znf_C2H2_type"/>
</dbReference>
<reference evidence="5" key="1">
    <citation type="submission" date="2025-08" db="UniProtKB">
        <authorList>
            <consortium name="RefSeq"/>
        </authorList>
    </citation>
    <scope>IDENTIFICATION</scope>
    <source>
        <strain evidence="5">14028-0561.14</strain>
        <tissue evidence="5">Whole fly</tissue>
    </source>
</reference>
<feature type="compositionally biased region" description="Gly residues" evidence="2">
    <location>
        <begin position="95"/>
        <end position="111"/>
    </location>
</feature>
<keyword evidence="1" id="KW-0862">Zinc</keyword>
<keyword evidence="1" id="KW-0479">Metal-binding</keyword>
<proteinExistence type="predicted"/>
<dbReference type="InterPro" id="IPR036236">
    <property type="entry name" value="Znf_C2H2_sf"/>
</dbReference>
<accession>A0A6P4JJU8</accession>
<dbReference type="SUPFAM" id="SSF57667">
    <property type="entry name" value="beta-beta-alpha zinc fingers"/>
    <property type="match status" value="1"/>
</dbReference>